<protein>
    <recommendedName>
        <fullName evidence="4">CG-1 domain-containing protein</fullName>
    </recommendedName>
</protein>
<dbReference type="AlphaFoldDB" id="A0AAD9N5W4"/>
<sequence length="193" mass="22824">MEKKIVLPEKLDTVPRAAELPRHMHRWNTNEEVASILIAFNKHKEWESREVPVRPPSGSMFLYSRKKVRYRKDSYCWKKRKDGRTTREDHMKLKVQGIECIYGCYVHSAILPTFHRRCYWLLQVSWLVDRHACVVEVDGKTDVDRQNPDIVLVHYLNVPLTDDNKLGMPTLSCCSDNKEWTEDELVLQLRPMC</sequence>
<dbReference type="PROSITE" id="PS51437">
    <property type="entry name" value="CG_1"/>
    <property type="match status" value="1"/>
</dbReference>
<evidence type="ECO:0000259" key="4">
    <source>
        <dbReference type="PROSITE" id="PS51437"/>
    </source>
</evidence>
<evidence type="ECO:0000256" key="2">
    <source>
        <dbReference type="ARBA" id="ARBA00023163"/>
    </source>
</evidence>
<comment type="subcellular location">
    <subcellularLocation>
        <location evidence="1">Nucleus</location>
    </subcellularLocation>
</comment>
<evidence type="ECO:0000313" key="5">
    <source>
        <dbReference type="EMBL" id="KAK2157930.1"/>
    </source>
</evidence>
<feature type="domain" description="CG-1" evidence="4">
    <location>
        <begin position="16"/>
        <end position="164"/>
    </location>
</feature>
<dbReference type="Pfam" id="PF03859">
    <property type="entry name" value="CG-1"/>
    <property type="match status" value="1"/>
</dbReference>
<reference evidence="5" key="1">
    <citation type="journal article" date="2023" name="Mol. Biol. Evol.">
        <title>Third-Generation Sequencing Reveals the Adaptive Role of the Epigenome in Three Deep-Sea Polychaetes.</title>
        <authorList>
            <person name="Perez M."/>
            <person name="Aroh O."/>
            <person name="Sun Y."/>
            <person name="Lan Y."/>
            <person name="Juniper S.K."/>
            <person name="Young C.R."/>
            <person name="Angers B."/>
            <person name="Qian P.Y."/>
        </authorList>
    </citation>
    <scope>NUCLEOTIDE SEQUENCE</scope>
    <source>
        <strain evidence="5">P08H-3</strain>
    </source>
</reference>
<keyword evidence="3" id="KW-0539">Nucleus</keyword>
<accession>A0AAD9N5W4</accession>
<dbReference type="InterPro" id="IPR005559">
    <property type="entry name" value="CG-1_dom"/>
</dbReference>
<dbReference type="EMBL" id="JAODUP010000181">
    <property type="protein sequence ID" value="KAK2157930.1"/>
    <property type="molecule type" value="Genomic_DNA"/>
</dbReference>
<dbReference type="GO" id="GO:0006357">
    <property type="term" value="P:regulation of transcription by RNA polymerase II"/>
    <property type="evidence" value="ECO:0007669"/>
    <property type="project" value="TreeGrafter"/>
</dbReference>
<proteinExistence type="predicted"/>
<gene>
    <name evidence="5" type="ORF">LSH36_181g04033</name>
</gene>
<name>A0AAD9N5W4_9ANNE</name>
<evidence type="ECO:0000256" key="1">
    <source>
        <dbReference type="ARBA" id="ARBA00004123"/>
    </source>
</evidence>
<dbReference type="PANTHER" id="PTHR23335:SF1">
    <property type="entry name" value="CALMODULIN-BINDING TRANSCRIPTION ACTIVATOR, ISOFORM F"/>
    <property type="match status" value="1"/>
</dbReference>
<dbReference type="GO" id="GO:0005634">
    <property type="term" value="C:nucleus"/>
    <property type="evidence" value="ECO:0007669"/>
    <property type="project" value="UniProtKB-SubCell"/>
</dbReference>
<dbReference type="GO" id="GO:0003712">
    <property type="term" value="F:transcription coregulator activity"/>
    <property type="evidence" value="ECO:0007669"/>
    <property type="project" value="TreeGrafter"/>
</dbReference>
<comment type="caution">
    <text evidence="5">The sequence shown here is derived from an EMBL/GenBank/DDBJ whole genome shotgun (WGS) entry which is preliminary data.</text>
</comment>
<dbReference type="SMART" id="SM01076">
    <property type="entry name" value="CG-1"/>
    <property type="match status" value="1"/>
</dbReference>
<dbReference type="GO" id="GO:0003690">
    <property type="term" value="F:double-stranded DNA binding"/>
    <property type="evidence" value="ECO:0007669"/>
    <property type="project" value="TreeGrafter"/>
</dbReference>
<dbReference type="Proteomes" id="UP001208570">
    <property type="component" value="Unassembled WGS sequence"/>
</dbReference>
<organism evidence="5 6">
    <name type="scientific">Paralvinella palmiformis</name>
    <dbReference type="NCBI Taxonomy" id="53620"/>
    <lineage>
        <taxon>Eukaryota</taxon>
        <taxon>Metazoa</taxon>
        <taxon>Spiralia</taxon>
        <taxon>Lophotrochozoa</taxon>
        <taxon>Annelida</taxon>
        <taxon>Polychaeta</taxon>
        <taxon>Sedentaria</taxon>
        <taxon>Canalipalpata</taxon>
        <taxon>Terebellida</taxon>
        <taxon>Terebelliformia</taxon>
        <taxon>Alvinellidae</taxon>
        <taxon>Paralvinella</taxon>
    </lineage>
</organism>
<evidence type="ECO:0000256" key="3">
    <source>
        <dbReference type="ARBA" id="ARBA00023242"/>
    </source>
</evidence>
<keyword evidence="6" id="KW-1185">Reference proteome</keyword>
<dbReference type="PANTHER" id="PTHR23335">
    <property type="entry name" value="CALMODULIN-BINDING TRANSCRIPTION ACTIVATOR CAMTA"/>
    <property type="match status" value="1"/>
</dbReference>
<evidence type="ECO:0000313" key="6">
    <source>
        <dbReference type="Proteomes" id="UP001208570"/>
    </source>
</evidence>
<keyword evidence="2" id="KW-0804">Transcription</keyword>